<keyword evidence="13 18" id="KW-0862">Zinc</keyword>
<evidence type="ECO:0000313" key="22">
    <source>
        <dbReference type="Proteomes" id="UP001178148"/>
    </source>
</evidence>
<dbReference type="GO" id="GO:0046872">
    <property type="term" value="F:metal ion binding"/>
    <property type="evidence" value="ECO:0007669"/>
    <property type="project" value="UniProtKB-KW"/>
</dbReference>
<feature type="binding site" evidence="18">
    <location>
        <position position="140"/>
    </location>
    <ligand>
        <name>NAD(+)</name>
        <dbReference type="ChEBI" id="CHEBI:57540"/>
    </ligand>
</feature>
<feature type="binding site" evidence="18">
    <location>
        <begin position="69"/>
        <end position="74"/>
    </location>
    <ligand>
        <name>NAD(+)</name>
        <dbReference type="ChEBI" id="CHEBI:57540"/>
    </ligand>
</feature>
<proteinExistence type="inferred from homology"/>
<gene>
    <name evidence="18 21" type="primary">aroB</name>
    <name evidence="21" type="ORF">QS748_03495</name>
</gene>
<evidence type="ECO:0000256" key="16">
    <source>
        <dbReference type="ARBA" id="ARBA00023239"/>
    </source>
</evidence>
<dbReference type="EC" id="4.2.3.4" evidence="7 18"/>
<organism evidence="21 22">
    <name type="scientific">Candidatus Endonucleibacter bathymodioli</name>
    <dbReference type="NCBI Taxonomy" id="539814"/>
    <lineage>
        <taxon>Bacteria</taxon>
        <taxon>Pseudomonadati</taxon>
        <taxon>Pseudomonadota</taxon>
        <taxon>Gammaproteobacteria</taxon>
        <taxon>Oceanospirillales</taxon>
        <taxon>Endozoicomonadaceae</taxon>
        <taxon>Candidatus Endonucleibacter</taxon>
    </lineage>
</organism>
<dbReference type="InterPro" id="IPR050071">
    <property type="entry name" value="Dehydroquinate_synthase"/>
</dbReference>
<evidence type="ECO:0000256" key="1">
    <source>
        <dbReference type="ARBA" id="ARBA00001393"/>
    </source>
</evidence>
<comment type="subcellular location">
    <subcellularLocation>
        <location evidence="4 18">Cytoplasm</location>
    </subcellularLocation>
</comment>
<keyword evidence="14 18" id="KW-0520">NAD</keyword>
<dbReference type="HAMAP" id="MF_00110">
    <property type="entry name" value="DHQ_synthase"/>
    <property type="match status" value="1"/>
</dbReference>
<evidence type="ECO:0000256" key="5">
    <source>
        <dbReference type="ARBA" id="ARBA00004661"/>
    </source>
</evidence>
<dbReference type="GO" id="GO:0009423">
    <property type="term" value="P:chorismate biosynthetic process"/>
    <property type="evidence" value="ECO:0007669"/>
    <property type="project" value="UniProtKB-UniRule"/>
</dbReference>
<evidence type="ECO:0000256" key="6">
    <source>
        <dbReference type="ARBA" id="ARBA00005412"/>
    </source>
</evidence>
<dbReference type="InterPro" id="IPR030960">
    <property type="entry name" value="DHQS/DOIS_N"/>
</dbReference>
<evidence type="ECO:0000256" key="4">
    <source>
        <dbReference type="ARBA" id="ARBA00004496"/>
    </source>
</evidence>
<comment type="function">
    <text evidence="3 18">Catalyzes the conversion of 3-deoxy-D-arabino-heptulosonate 7-phosphate (DAHP) to dehydroquinate (DHQ).</text>
</comment>
<dbReference type="PANTHER" id="PTHR43622">
    <property type="entry name" value="3-DEHYDROQUINATE SYNTHASE"/>
    <property type="match status" value="1"/>
</dbReference>
<keyword evidence="16 18" id="KW-0456">Lyase</keyword>
<evidence type="ECO:0000256" key="18">
    <source>
        <dbReference type="HAMAP-Rule" id="MF_00110"/>
    </source>
</evidence>
<evidence type="ECO:0000256" key="3">
    <source>
        <dbReference type="ARBA" id="ARBA00003485"/>
    </source>
</evidence>
<dbReference type="InterPro" id="IPR016037">
    <property type="entry name" value="DHQ_synth_AroB"/>
</dbReference>
<dbReference type="PANTHER" id="PTHR43622:SF7">
    <property type="entry name" value="3-DEHYDROQUINATE SYNTHASE, CHLOROPLASTIC"/>
    <property type="match status" value="1"/>
</dbReference>
<comment type="cofactor">
    <cofactor evidence="2 18">
        <name>NAD(+)</name>
        <dbReference type="ChEBI" id="CHEBI:57540"/>
    </cofactor>
</comment>
<comment type="caution">
    <text evidence="21">The sequence shown here is derived from an EMBL/GenBank/DDBJ whole genome shotgun (WGS) entry which is preliminary data.</text>
</comment>
<feature type="binding site" evidence="18">
    <location>
        <position position="262"/>
    </location>
    <ligand>
        <name>Zn(2+)</name>
        <dbReference type="ChEBI" id="CHEBI:29105"/>
    </ligand>
</feature>
<keyword evidence="11 18" id="KW-0479">Metal-binding</keyword>
<dbReference type="CDD" id="cd08195">
    <property type="entry name" value="DHQS"/>
    <property type="match status" value="1"/>
</dbReference>
<comment type="pathway">
    <text evidence="5 18">Metabolic intermediate biosynthesis; chorismate biosynthesis; chorismate from D-erythrose 4-phosphate and phosphoenolpyruvate: step 2/7.</text>
</comment>
<dbReference type="InterPro" id="IPR030963">
    <property type="entry name" value="DHQ_synth_fam"/>
</dbReference>
<protein>
    <recommendedName>
        <fullName evidence="8 18">3-dehydroquinate synthase</fullName>
        <shortName evidence="18">DHQS</shortName>
        <ecNumber evidence="7 18">4.2.3.4</ecNumber>
    </recommendedName>
</protein>
<evidence type="ECO:0000256" key="13">
    <source>
        <dbReference type="ARBA" id="ARBA00022833"/>
    </source>
</evidence>
<comment type="similarity">
    <text evidence="6 18">Belongs to the sugar phosphate cyclases superfamily. Dehydroquinate synthase family.</text>
</comment>
<dbReference type="GO" id="GO:0005737">
    <property type="term" value="C:cytoplasm"/>
    <property type="evidence" value="ECO:0007669"/>
    <property type="project" value="UniProtKB-SubCell"/>
</dbReference>
<evidence type="ECO:0000256" key="8">
    <source>
        <dbReference type="ARBA" id="ARBA00017684"/>
    </source>
</evidence>
<dbReference type="Pfam" id="PF01761">
    <property type="entry name" value="DHQ_synthase"/>
    <property type="match status" value="1"/>
</dbReference>
<dbReference type="GO" id="GO:0003856">
    <property type="term" value="F:3-dehydroquinate synthase activity"/>
    <property type="evidence" value="ECO:0007669"/>
    <property type="project" value="UniProtKB-UniRule"/>
</dbReference>
<dbReference type="GO" id="GO:0009073">
    <property type="term" value="P:aromatic amino acid family biosynthetic process"/>
    <property type="evidence" value="ECO:0007669"/>
    <property type="project" value="UniProtKB-KW"/>
</dbReference>
<dbReference type="Gene3D" id="1.20.1090.10">
    <property type="entry name" value="Dehydroquinate synthase-like - alpha domain"/>
    <property type="match status" value="1"/>
</dbReference>
<dbReference type="SUPFAM" id="SSF56796">
    <property type="entry name" value="Dehydroquinate synthase-like"/>
    <property type="match status" value="1"/>
</dbReference>
<feature type="binding site" evidence="18">
    <location>
        <position position="149"/>
    </location>
    <ligand>
        <name>NAD(+)</name>
        <dbReference type="ChEBI" id="CHEBI:57540"/>
    </ligand>
</feature>
<dbReference type="FunFam" id="3.40.50.1970:FF:000001">
    <property type="entry name" value="3-dehydroquinate synthase"/>
    <property type="match status" value="1"/>
</dbReference>
<feature type="binding site" evidence="18">
    <location>
        <begin position="103"/>
        <end position="107"/>
    </location>
    <ligand>
        <name>NAD(+)</name>
        <dbReference type="ChEBI" id="CHEBI:57540"/>
    </ligand>
</feature>
<dbReference type="NCBIfam" id="TIGR01357">
    <property type="entry name" value="aroB"/>
    <property type="match status" value="1"/>
</dbReference>
<dbReference type="Proteomes" id="UP001178148">
    <property type="component" value="Unassembled WGS sequence"/>
</dbReference>
<keyword evidence="22" id="KW-1185">Reference proteome</keyword>
<keyword evidence="17 18" id="KW-0170">Cobalt</keyword>
<evidence type="ECO:0000259" key="20">
    <source>
        <dbReference type="Pfam" id="PF24621"/>
    </source>
</evidence>
<dbReference type="GO" id="GO:0008652">
    <property type="term" value="P:amino acid biosynthetic process"/>
    <property type="evidence" value="ECO:0007669"/>
    <property type="project" value="UniProtKB-KW"/>
</dbReference>
<evidence type="ECO:0000256" key="10">
    <source>
        <dbReference type="ARBA" id="ARBA00022605"/>
    </source>
</evidence>
<evidence type="ECO:0000256" key="14">
    <source>
        <dbReference type="ARBA" id="ARBA00023027"/>
    </source>
</evidence>
<evidence type="ECO:0000256" key="17">
    <source>
        <dbReference type="ARBA" id="ARBA00023285"/>
    </source>
</evidence>
<dbReference type="AlphaFoldDB" id="A0AA90SCN0"/>
<evidence type="ECO:0000256" key="7">
    <source>
        <dbReference type="ARBA" id="ARBA00013031"/>
    </source>
</evidence>
<evidence type="ECO:0000256" key="2">
    <source>
        <dbReference type="ARBA" id="ARBA00001911"/>
    </source>
</evidence>
<feature type="domain" description="3-dehydroquinate synthase N-terminal" evidence="19">
    <location>
        <begin position="66"/>
        <end position="177"/>
    </location>
</feature>
<comment type="cofactor">
    <cofactor evidence="18">
        <name>Co(2+)</name>
        <dbReference type="ChEBI" id="CHEBI:48828"/>
    </cofactor>
    <cofactor evidence="18">
        <name>Zn(2+)</name>
        <dbReference type="ChEBI" id="CHEBI:29105"/>
    </cofactor>
    <text evidence="18">Binds 1 divalent metal cation per subunit. Can use either Co(2+) or Zn(2+).</text>
</comment>
<dbReference type="GO" id="GO:0000166">
    <property type="term" value="F:nucleotide binding"/>
    <property type="evidence" value="ECO:0007669"/>
    <property type="project" value="UniProtKB-KW"/>
</dbReference>
<dbReference type="PIRSF" id="PIRSF001455">
    <property type="entry name" value="DHQ_synth"/>
    <property type="match status" value="1"/>
</dbReference>
<feature type="domain" description="3-dehydroquinate synthase C-terminal" evidence="20">
    <location>
        <begin position="179"/>
        <end position="323"/>
    </location>
</feature>
<keyword evidence="10 18" id="KW-0028">Amino-acid biosynthesis</keyword>
<feature type="binding site" evidence="18">
    <location>
        <begin position="127"/>
        <end position="128"/>
    </location>
    <ligand>
        <name>NAD(+)</name>
        <dbReference type="ChEBI" id="CHEBI:57540"/>
    </ligand>
</feature>
<feature type="binding site" evidence="18">
    <location>
        <position position="245"/>
    </location>
    <ligand>
        <name>Zn(2+)</name>
        <dbReference type="ChEBI" id="CHEBI:29105"/>
    </ligand>
</feature>
<feature type="binding site" evidence="18">
    <location>
        <begin position="167"/>
        <end position="170"/>
    </location>
    <ligand>
        <name>NAD(+)</name>
        <dbReference type="ChEBI" id="CHEBI:57540"/>
    </ligand>
</feature>
<keyword evidence="12 18" id="KW-0547">Nucleotide-binding</keyword>
<evidence type="ECO:0000256" key="15">
    <source>
        <dbReference type="ARBA" id="ARBA00023141"/>
    </source>
</evidence>
<feature type="binding site" evidence="18">
    <location>
        <position position="182"/>
    </location>
    <ligand>
        <name>Zn(2+)</name>
        <dbReference type="ChEBI" id="CHEBI:29105"/>
    </ligand>
</feature>
<accession>A0AA90SCN0</accession>
<comment type="catalytic activity">
    <reaction evidence="1 18">
        <text>7-phospho-2-dehydro-3-deoxy-D-arabino-heptonate = 3-dehydroquinate + phosphate</text>
        <dbReference type="Rhea" id="RHEA:21968"/>
        <dbReference type="ChEBI" id="CHEBI:32364"/>
        <dbReference type="ChEBI" id="CHEBI:43474"/>
        <dbReference type="ChEBI" id="CHEBI:58394"/>
        <dbReference type="EC" id="4.2.3.4"/>
    </reaction>
</comment>
<keyword evidence="15 18" id="KW-0057">Aromatic amino acid biosynthesis</keyword>
<evidence type="ECO:0000313" key="21">
    <source>
        <dbReference type="EMBL" id="MDP0588297.1"/>
    </source>
</evidence>
<evidence type="ECO:0000256" key="11">
    <source>
        <dbReference type="ARBA" id="ARBA00022723"/>
    </source>
</evidence>
<dbReference type="EMBL" id="JASXSV010000003">
    <property type="protein sequence ID" value="MDP0588297.1"/>
    <property type="molecule type" value="Genomic_DNA"/>
</dbReference>
<evidence type="ECO:0000256" key="9">
    <source>
        <dbReference type="ARBA" id="ARBA00022490"/>
    </source>
</evidence>
<evidence type="ECO:0000259" key="19">
    <source>
        <dbReference type="Pfam" id="PF01761"/>
    </source>
</evidence>
<evidence type="ECO:0000256" key="12">
    <source>
        <dbReference type="ARBA" id="ARBA00022741"/>
    </source>
</evidence>
<sequence>MFKLNVDLGERSYPIFIGESLLGKIEYLKPYIAGRQVAIVTNETVAPIYLKKVERALDGYDLAVEVLPDGEFWKNLATVERIFDRLLKARFTRKATLIALGGGVVGDMVGFAAACYQRGIGFIQVPTTLLAQVDSSVGGKTGVNHPQGKNMIGAFHQPNAVVIDIGTLSTLPNREFSAGMAEVIKYGLICDKSFYFWLRGNMRALLNRDSETLGHAIYQSCQHKARVVMEDERESGVRAILNFGHTFGHAIETCLGYSRWLHGEAVAVGMVMAANLSFRLGMIGKDDVDDLTDLLKQFWLPVIPPSEMTPDRFMELMAVDKKVLDGRMRLILLRCIGEGIVANNVDEVTLLDCLSEFCSFN</sequence>
<keyword evidence="9 18" id="KW-0963">Cytoplasm</keyword>
<reference evidence="21 22" key="1">
    <citation type="journal article" date="2023" name="bioRxiv">
        <title>An intranuclear bacterial parasite of deep-sea mussels expresses apoptosis inhibitors acquired from its host.</title>
        <authorList>
            <person name="Gonzalez Porras M.A."/>
            <person name="Assie A."/>
            <person name="Tietjen M."/>
            <person name="Violette M."/>
            <person name="Kleiner M."/>
            <person name="Gruber-Vodicka H."/>
            <person name="Dubilier N."/>
            <person name="Leisch N."/>
        </authorList>
    </citation>
    <scope>NUCLEOTIDE SEQUENCE [LARGE SCALE GENOMIC DNA]</scope>
    <source>
        <strain evidence="21">IAP13</strain>
    </source>
</reference>
<dbReference type="InterPro" id="IPR056179">
    <property type="entry name" value="DHQS_C"/>
</dbReference>
<dbReference type="Pfam" id="PF24621">
    <property type="entry name" value="DHQS_C"/>
    <property type="match status" value="1"/>
</dbReference>
<name>A0AA90SCN0_9GAMM</name>
<dbReference type="Gene3D" id="3.40.50.1970">
    <property type="match status" value="1"/>
</dbReference>